<dbReference type="Proteomes" id="UP000481872">
    <property type="component" value="Unassembled WGS sequence"/>
</dbReference>
<comment type="cofactor">
    <cofactor evidence="6">
        <name>Mg(2+)</name>
        <dbReference type="ChEBI" id="CHEBI:18420"/>
    </cofactor>
    <text evidence="6">Binds 1 Mg(2+) ion per trimer.</text>
</comment>
<dbReference type="PANTHER" id="PTHR34382">
    <property type="entry name" value="PTS SYSTEM N,N'-DIACETYLCHITOBIOSE-SPECIFIC EIIA COMPONENT"/>
    <property type="match status" value="1"/>
</dbReference>
<accession>A0A6M0H4Z3</accession>
<gene>
    <name evidence="8" type="ORF">G3M99_09805</name>
</gene>
<name>A0A6M0H4Z3_9CLOT</name>
<proteinExistence type="predicted"/>
<dbReference type="GO" id="GO:0016740">
    <property type="term" value="F:transferase activity"/>
    <property type="evidence" value="ECO:0007669"/>
    <property type="project" value="UniProtKB-KW"/>
</dbReference>
<feature type="modified residue" description="Phosphohistidine; by HPr" evidence="7">
    <location>
        <position position="73"/>
    </location>
</feature>
<protein>
    <submittedName>
        <fullName evidence="8">PTS lactose/cellobiose transporter subunit IIA</fullName>
    </submittedName>
</protein>
<keyword evidence="1" id="KW-0813">Transport</keyword>
<organism evidence="8 9">
    <name type="scientific">Clostridium senegalense</name>
    <dbReference type="NCBI Taxonomy" id="1465809"/>
    <lineage>
        <taxon>Bacteria</taxon>
        <taxon>Bacillati</taxon>
        <taxon>Bacillota</taxon>
        <taxon>Clostridia</taxon>
        <taxon>Eubacteriales</taxon>
        <taxon>Clostridiaceae</taxon>
        <taxon>Clostridium</taxon>
    </lineage>
</organism>
<dbReference type="PIRSF" id="PIRSF000699">
    <property type="entry name" value="PTS_IILac_III"/>
    <property type="match status" value="1"/>
</dbReference>
<dbReference type="InterPro" id="IPR036542">
    <property type="entry name" value="PTS_IIA_lac/cel_sf"/>
</dbReference>
<evidence type="ECO:0000256" key="4">
    <source>
        <dbReference type="ARBA" id="ARBA00022683"/>
    </source>
</evidence>
<evidence type="ECO:0000256" key="7">
    <source>
        <dbReference type="PROSITE-ProRule" id="PRU00418"/>
    </source>
</evidence>
<dbReference type="GO" id="GO:0009401">
    <property type="term" value="P:phosphoenolpyruvate-dependent sugar phosphotransferase system"/>
    <property type="evidence" value="ECO:0007669"/>
    <property type="project" value="UniProtKB-KW"/>
</dbReference>
<evidence type="ECO:0000313" key="8">
    <source>
        <dbReference type="EMBL" id="NEU05143.1"/>
    </source>
</evidence>
<dbReference type="AlphaFoldDB" id="A0A6M0H4Z3"/>
<feature type="binding site" evidence="6">
    <location>
        <position position="76"/>
    </location>
    <ligand>
        <name>Mg(2+)</name>
        <dbReference type="ChEBI" id="CHEBI:18420"/>
        <note>ligand shared between all trimeric partners</note>
    </ligand>
</feature>
<dbReference type="InterPro" id="IPR003188">
    <property type="entry name" value="PTS_IIA_lac/cel"/>
</dbReference>
<dbReference type="Gene3D" id="1.20.58.80">
    <property type="entry name" value="Phosphotransferase system, lactose/cellobiose-type IIA subunit"/>
    <property type="match status" value="1"/>
</dbReference>
<keyword evidence="3" id="KW-0808">Transferase</keyword>
<evidence type="ECO:0000256" key="5">
    <source>
        <dbReference type="PIRSR" id="PIRSR000699-1"/>
    </source>
</evidence>
<evidence type="ECO:0000313" key="9">
    <source>
        <dbReference type="Proteomes" id="UP000481872"/>
    </source>
</evidence>
<dbReference type="GO" id="GO:0046872">
    <property type="term" value="F:metal ion binding"/>
    <property type="evidence" value="ECO:0007669"/>
    <property type="project" value="UniProtKB-KW"/>
</dbReference>
<dbReference type="Pfam" id="PF02255">
    <property type="entry name" value="PTS_IIA"/>
    <property type="match status" value="1"/>
</dbReference>
<evidence type="ECO:0000256" key="1">
    <source>
        <dbReference type="ARBA" id="ARBA00022448"/>
    </source>
</evidence>
<dbReference type="RefSeq" id="WP_199870031.1">
    <property type="nucleotide sequence ID" value="NZ_JAAGPU010000016.1"/>
</dbReference>
<keyword evidence="6" id="KW-0460">Magnesium</keyword>
<keyword evidence="6" id="KW-0479">Metal-binding</keyword>
<dbReference type="PANTHER" id="PTHR34382:SF7">
    <property type="entry name" value="PTS SYSTEM N,N'-DIACETYLCHITOBIOSE-SPECIFIC EIIA COMPONENT"/>
    <property type="match status" value="1"/>
</dbReference>
<reference evidence="8 9" key="1">
    <citation type="submission" date="2020-02" db="EMBL/GenBank/DDBJ databases">
        <title>Genome assembly of a novel Clostridium senegalense strain.</title>
        <authorList>
            <person name="Gupta T.B."/>
            <person name="Jauregui R."/>
            <person name="Maclean P."/>
            <person name="Nawarathana A."/>
            <person name="Brightwell G."/>
        </authorList>
    </citation>
    <scope>NUCLEOTIDE SEQUENCE [LARGE SCALE GENOMIC DNA]</scope>
    <source>
        <strain evidence="8 9">AGRFS4</strain>
    </source>
</reference>
<dbReference type="EMBL" id="JAAGPU010000016">
    <property type="protein sequence ID" value="NEU05143.1"/>
    <property type="molecule type" value="Genomic_DNA"/>
</dbReference>
<evidence type="ECO:0000256" key="3">
    <source>
        <dbReference type="ARBA" id="ARBA00022679"/>
    </source>
</evidence>
<dbReference type="PROSITE" id="PS51095">
    <property type="entry name" value="PTS_EIIA_TYPE_3"/>
    <property type="match status" value="1"/>
</dbReference>
<evidence type="ECO:0000256" key="6">
    <source>
        <dbReference type="PIRSR" id="PIRSR000699-2"/>
    </source>
</evidence>
<feature type="active site" description="Tele-phosphohistidine intermediate" evidence="5">
    <location>
        <position position="73"/>
    </location>
</feature>
<sequence>MEEIIINLISCGGEAKSFSMEAISYAKEGDFEKAKEALGNAEESLTKAHVQQTKLIQSEAQNNRIEVSLLMVHAQDHLMNAITVKDMAEEFIDLYEKIYLK</sequence>
<keyword evidence="4" id="KW-0598">Phosphotransferase system</keyword>
<keyword evidence="2" id="KW-0762">Sugar transport</keyword>
<dbReference type="CDD" id="cd00215">
    <property type="entry name" value="PTS_IIA_lac"/>
    <property type="match status" value="1"/>
</dbReference>
<comment type="caution">
    <text evidence="8">The sequence shown here is derived from an EMBL/GenBank/DDBJ whole genome shotgun (WGS) entry which is preliminary data.</text>
</comment>
<dbReference type="SUPFAM" id="SSF46973">
    <property type="entry name" value="Enzyme IIa from lactose specific PTS, IIa-lac"/>
    <property type="match status" value="1"/>
</dbReference>
<evidence type="ECO:0000256" key="2">
    <source>
        <dbReference type="ARBA" id="ARBA00022597"/>
    </source>
</evidence>
<keyword evidence="9" id="KW-1185">Reference proteome</keyword>